<dbReference type="OrthoDB" id="3723182at2"/>
<evidence type="ECO:0000313" key="3">
    <source>
        <dbReference type="EMBL" id="KTD56256.1"/>
    </source>
</evidence>
<dbReference type="Proteomes" id="UP000054621">
    <property type="component" value="Unassembled WGS sequence"/>
</dbReference>
<dbReference type="eggNOG" id="COG0778">
    <property type="taxonomic scope" value="Bacteria"/>
</dbReference>
<dbReference type="RefSeq" id="WP_027271963.1">
    <property type="nucleotide sequence ID" value="NZ_CAAAJE010000028.1"/>
</dbReference>
<gene>
    <name evidence="3" type="ORF">Lsai_1973</name>
</gene>
<proteinExistence type="predicted"/>
<dbReference type="PANTHER" id="PTHR43745:SF2">
    <property type="entry name" value="NITROREDUCTASE MJ1384-RELATED"/>
    <property type="match status" value="1"/>
</dbReference>
<dbReference type="AlphaFoldDB" id="A0A0W0YHA2"/>
<dbReference type="NCBIfam" id="TIGR03605">
    <property type="entry name" value="antibiot_sagB"/>
    <property type="match status" value="1"/>
</dbReference>
<protein>
    <submittedName>
        <fullName evidence="3">Nitroreductase</fullName>
    </submittedName>
</protein>
<keyword evidence="1" id="KW-1133">Transmembrane helix</keyword>
<dbReference type="InterPro" id="IPR020051">
    <property type="entry name" value="SagB-type_dehydrogenase"/>
</dbReference>
<organism evidence="3 4">
    <name type="scientific">Legionella sainthelensi</name>
    <dbReference type="NCBI Taxonomy" id="28087"/>
    <lineage>
        <taxon>Bacteria</taxon>
        <taxon>Pseudomonadati</taxon>
        <taxon>Pseudomonadota</taxon>
        <taxon>Gammaproteobacteria</taxon>
        <taxon>Legionellales</taxon>
        <taxon>Legionellaceae</taxon>
        <taxon>Legionella</taxon>
    </lineage>
</organism>
<keyword evidence="1" id="KW-0472">Membrane</keyword>
<dbReference type="InterPro" id="IPR000415">
    <property type="entry name" value="Nitroreductase-like"/>
</dbReference>
<dbReference type="CDD" id="cd02142">
    <property type="entry name" value="McbC_SagB-like_oxidoreductase"/>
    <property type="match status" value="1"/>
</dbReference>
<evidence type="ECO:0000256" key="1">
    <source>
        <dbReference type="SAM" id="Phobius"/>
    </source>
</evidence>
<dbReference type="STRING" id="28087.Lsai_1973"/>
<feature type="domain" description="Nitroreductase" evidence="2">
    <location>
        <begin position="62"/>
        <end position="236"/>
    </location>
</feature>
<feature type="transmembrane region" description="Helical" evidence="1">
    <location>
        <begin position="12"/>
        <end position="30"/>
    </location>
</feature>
<dbReference type="EMBL" id="LNYV01000033">
    <property type="protein sequence ID" value="KTD56256.1"/>
    <property type="molecule type" value="Genomic_DNA"/>
</dbReference>
<dbReference type="InterPro" id="IPR029479">
    <property type="entry name" value="Nitroreductase"/>
</dbReference>
<keyword evidence="1" id="KW-0812">Transmembrane</keyword>
<dbReference type="PANTHER" id="PTHR43745">
    <property type="entry name" value="NITROREDUCTASE MJ1384-RELATED"/>
    <property type="match status" value="1"/>
</dbReference>
<dbReference type="InterPro" id="IPR052544">
    <property type="entry name" value="Bacteriocin_Proc_Enz"/>
</dbReference>
<dbReference type="Pfam" id="PF00881">
    <property type="entry name" value="Nitroreductase"/>
    <property type="match status" value="1"/>
</dbReference>
<evidence type="ECO:0000259" key="2">
    <source>
        <dbReference type="Pfam" id="PF00881"/>
    </source>
</evidence>
<sequence>MEFLHRKKIPLLIVMVLICFFLIVIPRTLIKEPKIIPQSQPSTEIKLPGPAYTSKSSIEEVLKKRRSVRQYKSEVLTLQQVAQLLWASQGVSSKNGFRTSPSAGALYPLEVYLVSGNIDKLPPGIYHYIPAKHVLQKLKNNDVRSQLTNAAFEQEAIQLGAADIVITAVFSRTTNKYGDEGKKFVFMEAGHAAQNIYLQAVSLHLGTVSIGAFDANQVKTILDIKEEPLYILPIGKI</sequence>
<comment type="caution">
    <text evidence="3">The sequence shown here is derived from an EMBL/GenBank/DDBJ whole genome shotgun (WGS) entry which is preliminary data.</text>
</comment>
<evidence type="ECO:0000313" key="4">
    <source>
        <dbReference type="Proteomes" id="UP000054621"/>
    </source>
</evidence>
<dbReference type="PATRIC" id="fig|28087.4.peg.2130"/>
<name>A0A0W0YHA2_9GAMM</name>
<reference evidence="3 4" key="1">
    <citation type="submission" date="2015-11" db="EMBL/GenBank/DDBJ databases">
        <title>Genomic analysis of 38 Legionella species identifies large and diverse effector repertoires.</title>
        <authorList>
            <person name="Burstein D."/>
            <person name="Amaro F."/>
            <person name="Zusman T."/>
            <person name="Lifshitz Z."/>
            <person name="Cohen O."/>
            <person name="Gilbert J.A."/>
            <person name="Pupko T."/>
            <person name="Shuman H.A."/>
            <person name="Segal G."/>
        </authorList>
    </citation>
    <scope>NUCLEOTIDE SEQUENCE [LARGE SCALE GENOMIC DNA]</scope>
    <source>
        <strain evidence="3 4">Mt.St.Helens-4</strain>
    </source>
</reference>
<accession>A0A0W0YHA2</accession>
<dbReference type="GO" id="GO:0016491">
    <property type="term" value="F:oxidoreductase activity"/>
    <property type="evidence" value="ECO:0007669"/>
    <property type="project" value="InterPro"/>
</dbReference>
<dbReference type="SUPFAM" id="SSF55469">
    <property type="entry name" value="FMN-dependent nitroreductase-like"/>
    <property type="match status" value="1"/>
</dbReference>
<dbReference type="Gene3D" id="3.40.109.10">
    <property type="entry name" value="NADH Oxidase"/>
    <property type="match status" value="1"/>
</dbReference>